<reference evidence="1" key="1">
    <citation type="submission" date="2025-02" db="EMBL/GenBank/DDBJ databases">
        <authorList>
            <consortium name="NCBI Genome Project"/>
        </authorList>
    </citation>
    <scope>NUCLEOTIDE SEQUENCE</scope>
</reference>
<proteinExistence type="predicted"/>
<dbReference type="KEGG" id="ang:An13g01710"/>
<dbReference type="GeneID" id="84592814"/>
<protein>
    <submittedName>
        <fullName evidence="1">Uncharacterized protein</fullName>
    </submittedName>
</protein>
<name>A0AAJ8DZR0_ASPNG</name>
<reference evidence="1" key="2">
    <citation type="submission" date="2025-08" db="UniProtKB">
        <authorList>
            <consortium name="RefSeq"/>
        </authorList>
    </citation>
    <scope>IDENTIFICATION</scope>
</reference>
<dbReference type="RefSeq" id="XP_059602075.1">
    <property type="nucleotide sequence ID" value="XM_059743849.1"/>
</dbReference>
<sequence length="186" mass="20817">MDPRMPCLCSTLSTSVLGTLCFLVSSIQYDFAVRSSSKHGWRSIRDFNITVALSTSNLHMASKRSSAHIEQSSDMTSECPTMVAKHKTYTLAMVTREIERMYGQAQGYAEDFFCPKRYNGLESLDMLDLVSRLRPCQRITAHGSTTSLASSWSRMDTEDDTTKDSTIHSKGYGYSTQLAELHSTEV</sequence>
<dbReference type="VEuPathDB" id="FungiDB:An13g01710"/>
<gene>
    <name evidence="1" type="ORF">An13g01710</name>
</gene>
<accession>A0AAJ8DZR0</accession>
<evidence type="ECO:0000313" key="1">
    <source>
        <dbReference type="RefSeq" id="XP_059602075.1"/>
    </source>
</evidence>
<dbReference type="AlphaFoldDB" id="A0AAJ8DZR0"/>
<organism evidence="1">
    <name type="scientific">Aspergillus niger</name>
    <dbReference type="NCBI Taxonomy" id="5061"/>
    <lineage>
        <taxon>Eukaryota</taxon>
        <taxon>Fungi</taxon>
        <taxon>Dikarya</taxon>
        <taxon>Ascomycota</taxon>
        <taxon>Pezizomycotina</taxon>
        <taxon>Eurotiomycetes</taxon>
        <taxon>Eurotiomycetidae</taxon>
        <taxon>Eurotiales</taxon>
        <taxon>Aspergillaceae</taxon>
        <taxon>Aspergillus</taxon>
        <taxon>Aspergillus subgen. Circumdati</taxon>
    </lineage>
</organism>